<proteinExistence type="predicted"/>
<keyword evidence="1" id="KW-1134">Transmembrane beta strand</keyword>
<feature type="domain" description="Haemolysin activator HlyB C-terminal" evidence="5">
    <location>
        <begin position="214"/>
        <end position="525"/>
    </location>
</feature>
<dbReference type="Pfam" id="PF08479">
    <property type="entry name" value="POTRA_2"/>
    <property type="match status" value="1"/>
</dbReference>
<keyword evidence="4" id="KW-0732">Signal</keyword>
<dbReference type="GO" id="GO:0046819">
    <property type="term" value="P:protein secretion by the type V secretion system"/>
    <property type="evidence" value="ECO:0007669"/>
    <property type="project" value="TreeGrafter"/>
</dbReference>
<evidence type="ECO:0000256" key="2">
    <source>
        <dbReference type="ARBA" id="ARBA00022692"/>
    </source>
</evidence>
<gene>
    <name evidence="7" type="ORF">A1332_22410</name>
</gene>
<feature type="domain" description="Polypeptide-transport-associated ShlB-type" evidence="6">
    <location>
        <begin position="78"/>
        <end position="148"/>
    </location>
</feature>
<dbReference type="Pfam" id="PF03865">
    <property type="entry name" value="ShlB"/>
    <property type="match status" value="1"/>
</dbReference>
<evidence type="ECO:0008006" key="9">
    <source>
        <dbReference type="Google" id="ProtNLM"/>
    </source>
</evidence>
<dbReference type="GO" id="GO:0008320">
    <property type="term" value="F:protein transmembrane transporter activity"/>
    <property type="evidence" value="ECO:0007669"/>
    <property type="project" value="TreeGrafter"/>
</dbReference>
<dbReference type="OrthoDB" id="572300at2"/>
<evidence type="ECO:0000256" key="4">
    <source>
        <dbReference type="SAM" id="SignalP"/>
    </source>
</evidence>
<keyword evidence="1" id="KW-0472">Membrane</keyword>
<dbReference type="GO" id="GO:0098046">
    <property type="term" value="C:type V protein secretion system complex"/>
    <property type="evidence" value="ECO:0007669"/>
    <property type="project" value="TreeGrafter"/>
</dbReference>
<evidence type="ECO:0000313" key="7">
    <source>
        <dbReference type="EMBL" id="OAH96534.1"/>
    </source>
</evidence>
<feature type="chain" id="PRO_5008067295" description="Hemolysin activation/secretion protein" evidence="4">
    <location>
        <begin position="33"/>
        <end position="573"/>
    </location>
</feature>
<evidence type="ECO:0000256" key="3">
    <source>
        <dbReference type="ARBA" id="ARBA00023237"/>
    </source>
</evidence>
<organism evidence="7 8">
    <name type="scientific">Methylomonas methanica</name>
    <dbReference type="NCBI Taxonomy" id="421"/>
    <lineage>
        <taxon>Bacteria</taxon>
        <taxon>Pseudomonadati</taxon>
        <taxon>Pseudomonadota</taxon>
        <taxon>Gammaproteobacteria</taxon>
        <taxon>Methylococcales</taxon>
        <taxon>Methylococcaceae</taxon>
        <taxon>Methylomonas</taxon>
    </lineage>
</organism>
<dbReference type="InterPro" id="IPR005565">
    <property type="entry name" value="Hemolysn_activator_HlyB_C"/>
</dbReference>
<dbReference type="EMBL" id="LUUG01000131">
    <property type="protein sequence ID" value="OAH96534.1"/>
    <property type="molecule type" value="Genomic_DNA"/>
</dbReference>
<sequence length="573" mass="61349">MQPTLRNRKLIRIRLSAAALAFLISCLAAGQAAEVVPEAGSILRNIKPEPILPGDSNVPFEISEQPAPAGEGDIRIQVKGWKISGTELIGEAELQAFLKDHIGKDLSLAELRKITRDIAEYYQQRGFFARAVLPAQQIRDGIVEILIREAKLGKVEVDDPAATYRNDIPRQTMLAAQPAGDALRLADMQRGILLLNDLTGGTISSTLKAGERAGESDLLLKIDPSNLISGSVDYSNTGVRSVGMNQFGGLLNLNNPLRLGDLASLRVQGGSGNVYGRVAYSLPVGYSGLRIGLAASALDYTLGEPFQSLDAQGSAWTGGTFATYPLLRGVSTNLYVVSGFDDRHYYNTSLGSVVSDKEVQSGYLGLSGDHQDDWLGSAVTLFGATMVAGNLDLSGSLVDQTQNRATARAGGAYQKFSLNASRLQSLTDKLRFYAGVSGQLATKNLDSSEKFSLGGPFGIRAYPVNEALGDEGYLMNFELRYEVYEHVELVGFIDHGGITLHNDLWPNATEGGPNQYTLSGGGVGINWVVPGNFIIRGSVAQRIGANPARSGDGNDSDGTYKAPHFWVSLSKAF</sequence>
<keyword evidence="3" id="KW-0998">Cell outer membrane</keyword>
<evidence type="ECO:0000259" key="5">
    <source>
        <dbReference type="Pfam" id="PF03865"/>
    </source>
</evidence>
<accession>A0A177LU02</accession>
<comment type="caution">
    <text evidence="7">The sequence shown here is derived from an EMBL/GenBank/DDBJ whole genome shotgun (WGS) entry which is preliminary data.</text>
</comment>
<dbReference type="InterPro" id="IPR013686">
    <property type="entry name" value="Polypept-transport_assoc_ShlB"/>
</dbReference>
<dbReference type="PANTHER" id="PTHR34597:SF1">
    <property type="entry name" value="HEME_HEMOPEXIN TRANSPORTER PROTEIN HUXB"/>
    <property type="match status" value="1"/>
</dbReference>
<dbReference type="PROSITE" id="PS51257">
    <property type="entry name" value="PROKAR_LIPOPROTEIN"/>
    <property type="match status" value="1"/>
</dbReference>
<keyword evidence="2" id="KW-0812">Transmembrane</keyword>
<dbReference type="RefSeq" id="WP_064010744.1">
    <property type="nucleotide sequence ID" value="NZ_LUUG01000131.1"/>
</dbReference>
<dbReference type="InterPro" id="IPR051544">
    <property type="entry name" value="TPS_OM_transporter"/>
</dbReference>
<dbReference type="Gene3D" id="2.40.160.50">
    <property type="entry name" value="membrane protein fhac: a member of the omp85/tpsb transporter family"/>
    <property type="match status" value="1"/>
</dbReference>
<evidence type="ECO:0000259" key="6">
    <source>
        <dbReference type="Pfam" id="PF08479"/>
    </source>
</evidence>
<evidence type="ECO:0000256" key="1">
    <source>
        <dbReference type="ARBA" id="ARBA00022452"/>
    </source>
</evidence>
<feature type="signal peptide" evidence="4">
    <location>
        <begin position="1"/>
        <end position="32"/>
    </location>
</feature>
<evidence type="ECO:0000313" key="8">
    <source>
        <dbReference type="Proteomes" id="UP000078090"/>
    </source>
</evidence>
<dbReference type="Proteomes" id="UP000078090">
    <property type="component" value="Unassembled WGS sequence"/>
</dbReference>
<dbReference type="PANTHER" id="PTHR34597">
    <property type="entry name" value="SLR1661 PROTEIN"/>
    <property type="match status" value="1"/>
</dbReference>
<reference evidence="7 8" key="1">
    <citation type="submission" date="2016-03" db="EMBL/GenBank/DDBJ databases">
        <authorList>
            <person name="Ploux O."/>
        </authorList>
    </citation>
    <scope>NUCLEOTIDE SEQUENCE [LARGE SCALE GENOMIC DNA]</scope>
    <source>
        <strain evidence="7 8">R-45363</strain>
    </source>
</reference>
<name>A0A177LU02_METMH</name>
<dbReference type="AlphaFoldDB" id="A0A177LU02"/>
<protein>
    <recommendedName>
        <fullName evidence="9">Hemolysin activation/secretion protein</fullName>
    </recommendedName>
</protein>
<dbReference type="Gene3D" id="3.10.20.310">
    <property type="entry name" value="membrane protein fhac"/>
    <property type="match status" value="1"/>
</dbReference>